<evidence type="ECO:0000313" key="2">
    <source>
        <dbReference type="Proteomes" id="UP000034795"/>
    </source>
</evidence>
<accession>A0A0G1T401</accession>
<dbReference type="EMBL" id="LCMS01000024">
    <property type="protein sequence ID" value="KKU40135.1"/>
    <property type="molecule type" value="Genomic_DNA"/>
</dbReference>
<dbReference type="STRING" id="1618994.UX57_C0024G0007"/>
<organism evidence="1 2">
    <name type="scientific">Candidatus Uhrbacteria bacterium GW2011_GWE2_46_68</name>
    <dbReference type="NCBI Taxonomy" id="1618994"/>
    <lineage>
        <taxon>Bacteria</taxon>
        <taxon>Candidatus Uhriibacteriota</taxon>
    </lineage>
</organism>
<gene>
    <name evidence="1" type="ORF">UX57_C0024G0007</name>
</gene>
<dbReference type="Proteomes" id="UP000034795">
    <property type="component" value="Unassembled WGS sequence"/>
</dbReference>
<comment type="caution">
    <text evidence="1">The sequence shown here is derived from an EMBL/GenBank/DDBJ whole genome shotgun (WGS) entry which is preliminary data.</text>
</comment>
<proteinExistence type="predicted"/>
<sequence>MAFMKGLGNFAKEKKRTITKYVNHATAILRKNLFPKLFPFPLVYCVLEFV</sequence>
<name>A0A0G1T401_9BACT</name>
<protein>
    <submittedName>
        <fullName evidence="1">Uncharacterized protein</fullName>
    </submittedName>
</protein>
<evidence type="ECO:0000313" key="1">
    <source>
        <dbReference type="EMBL" id="KKU40135.1"/>
    </source>
</evidence>
<reference evidence="1 2" key="1">
    <citation type="journal article" date="2015" name="Nature">
        <title>rRNA introns, odd ribosomes, and small enigmatic genomes across a large radiation of phyla.</title>
        <authorList>
            <person name="Brown C.T."/>
            <person name="Hug L.A."/>
            <person name="Thomas B.C."/>
            <person name="Sharon I."/>
            <person name="Castelle C.J."/>
            <person name="Singh A."/>
            <person name="Wilkins M.J."/>
            <person name="Williams K.H."/>
            <person name="Banfield J.F."/>
        </authorList>
    </citation>
    <scope>NUCLEOTIDE SEQUENCE [LARGE SCALE GENOMIC DNA]</scope>
</reference>
<dbReference type="AlphaFoldDB" id="A0A0G1T401"/>